<dbReference type="Gene3D" id="3.90.870.50">
    <property type="match status" value="1"/>
</dbReference>
<feature type="domain" description="YrdC-like" evidence="1">
    <location>
        <begin position="1"/>
        <end position="70"/>
    </location>
</feature>
<dbReference type="GO" id="GO:0008270">
    <property type="term" value="F:zinc ion binding"/>
    <property type="evidence" value="ECO:0007669"/>
    <property type="project" value="TreeGrafter"/>
</dbReference>
<gene>
    <name evidence="2" type="ORF">S12H4_12479</name>
</gene>
<sequence length="70" mass="8107">KPFALMSPDLEKINQYCEVKKKEEKWLINQSRPIVLLEKKKNNLISPLVAPSNNCLGVMLPYTPLHYLLL</sequence>
<feature type="non-terminal residue" evidence="2">
    <location>
        <position position="70"/>
    </location>
</feature>
<dbReference type="GO" id="GO:0051604">
    <property type="term" value="P:protein maturation"/>
    <property type="evidence" value="ECO:0007669"/>
    <property type="project" value="TreeGrafter"/>
</dbReference>
<dbReference type="InterPro" id="IPR051060">
    <property type="entry name" value="Carbamoyltrans_HypF-like"/>
</dbReference>
<evidence type="ECO:0000313" key="2">
    <source>
        <dbReference type="EMBL" id="GAI84828.1"/>
    </source>
</evidence>
<dbReference type="AlphaFoldDB" id="X1RVX4"/>
<protein>
    <recommendedName>
        <fullName evidence="1">YrdC-like domain-containing protein</fullName>
    </recommendedName>
</protein>
<dbReference type="SUPFAM" id="SSF55821">
    <property type="entry name" value="YrdC/RibB"/>
    <property type="match status" value="1"/>
</dbReference>
<reference evidence="2" key="1">
    <citation type="journal article" date="2014" name="Front. Microbiol.">
        <title>High frequency of phylogenetically diverse reductive dehalogenase-homologous genes in deep subseafloor sedimentary metagenomes.</title>
        <authorList>
            <person name="Kawai M."/>
            <person name="Futagami T."/>
            <person name="Toyoda A."/>
            <person name="Takaki Y."/>
            <person name="Nishi S."/>
            <person name="Hori S."/>
            <person name="Arai W."/>
            <person name="Tsubouchi T."/>
            <person name="Morono Y."/>
            <person name="Uchiyama I."/>
            <person name="Ito T."/>
            <person name="Fujiyama A."/>
            <person name="Inagaki F."/>
            <person name="Takami H."/>
        </authorList>
    </citation>
    <scope>NUCLEOTIDE SEQUENCE</scope>
    <source>
        <strain evidence="2">Expedition CK06-06</strain>
    </source>
</reference>
<dbReference type="PANTHER" id="PTHR42959:SF1">
    <property type="entry name" value="CARBAMOYLTRANSFERASE HYPF"/>
    <property type="match status" value="1"/>
</dbReference>
<dbReference type="InterPro" id="IPR017945">
    <property type="entry name" value="DHBP_synth_RibB-like_a/b_dom"/>
</dbReference>
<organism evidence="2">
    <name type="scientific">marine sediment metagenome</name>
    <dbReference type="NCBI Taxonomy" id="412755"/>
    <lineage>
        <taxon>unclassified sequences</taxon>
        <taxon>metagenomes</taxon>
        <taxon>ecological metagenomes</taxon>
    </lineage>
</organism>
<feature type="non-terminal residue" evidence="2">
    <location>
        <position position="1"/>
    </location>
</feature>
<dbReference type="Gene3D" id="3.30.110.120">
    <property type="match status" value="1"/>
</dbReference>
<dbReference type="EMBL" id="BARW01005966">
    <property type="protein sequence ID" value="GAI84828.1"/>
    <property type="molecule type" value="Genomic_DNA"/>
</dbReference>
<comment type="caution">
    <text evidence="2">The sequence shown here is derived from an EMBL/GenBank/DDBJ whole genome shotgun (WGS) entry which is preliminary data.</text>
</comment>
<dbReference type="GO" id="GO:0016743">
    <property type="term" value="F:carboxyl- or carbamoyltransferase activity"/>
    <property type="evidence" value="ECO:0007669"/>
    <property type="project" value="TreeGrafter"/>
</dbReference>
<dbReference type="GO" id="GO:0003725">
    <property type="term" value="F:double-stranded RNA binding"/>
    <property type="evidence" value="ECO:0007669"/>
    <property type="project" value="InterPro"/>
</dbReference>
<evidence type="ECO:0000259" key="1">
    <source>
        <dbReference type="Pfam" id="PF01300"/>
    </source>
</evidence>
<dbReference type="PANTHER" id="PTHR42959">
    <property type="entry name" value="CARBAMOYLTRANSFERASE"/>
    <property type="match status" value="1"/>
</dbReference>
<proteinExistence type="predicted"/>
<accession>X1RVX4</accession>
<dbReference type="Pfam" id="PF01300">
    <property type="entry name" value="Sua5_yciO_yrdC"/>
    <property type="match status" value="1"/>
</dbReference>
<dbReference type="InterPro" id="IPR006070">
    <property type="entry name" value="Sua5-like_dom"/>
</dbReference>
<name>X1RVX4_9ZZZZ</name>